<protein>
    <submittedName>
        <fullName evidence="2">Uncharacterized protein</fullName>
    </submittedName>
</protein>
<gene>
    <name evidence="2" type="ORF">GCM10007890_27430</name>
</gene>
<name>A0AA37TCK2_9HYPH</name>
<evidence type="ECO:0000313" key="2">
    <source>
        <dbReference type="EMBL" id="GLS70730.1"/>
    </source>
</evidence>
<keyword evidence="3" id="KW-1185">Reference proteome</keyword>
<reference evidence="3" key="1">
    <citation type="journal article" date="2019" name="Int. J. Syst. Evol. Microbiol.">
        <title>The Global Catalogue of Microorganisms (GCM) 10K type strain sequencing project: providing services to taxonomists for standard genome sequencing and annotation.</title>
        <authorList>
            <consortium name="The Broad Institute Genomics Platform"/>
            <consortium name="The Broad Institute Genome Sequencing Center for Infectious Disease"/>
            <person name="Wu L."/>
            <person name="Ma J."/>
        </authorList>
    </citation>
    <scope>NUCLEOTIDE SEQUENCE [LARGE SCALE GENOMIC DNA]</scope>
    <source>
        <strain evidence="3">NBRC 103632</strain>
    </source>
</reference>
<organism evidence="2 3">
    <name type="scientific">Methylobacterium tardum</name>
    <dbReference type="NCBI Taxonomy" id="374432"/>
    <lineage>
        <taxon>Bacteria</taxon>
        <taxon>Pseudomonadati</taxon>
        <taxon>Pseudomonadota</taxon>
        <taxon>Alphaproteobacteria</taxon>
        <taxon>Hyphomicrobiales</taxon>
        <taxon>Methylobacteriaceae</taxon>
        <taxon>Methylobacterium</taxon>
    </lineage>
</organism>
<feature type="chain" id="PRO_5041375680" evidence="1">
    <location>
        <begin position="30"/>
        <end position="126"/>
    </location>
</feature>
<sequence length="126" mass="13558">MIRYGFTPARMPVRALAVLLALATASAWAVEPRPGDALDADDGTGAVKVCSPVAMPRWRSMTPVPKTWTFLDCMGFSGEMGATDFQLGCLFANVTPYAQKYAWGPLVKIEKAALAKPQPPVPNCGW</sequence>
<evidence type="ECO:0000256" key="1">
    <source>
        <dbReference type="SAM" id="SignalP"/>
    </source>
</evidence>
<evidence type="ECO:0000313" key="3">
    <source>
        <dbReference type="Proteomes" id="UP001157440"/>
    </source>
</evidence>
<dbReference type="EMBL" id="BSPL01000017">
    <property type="protein sequence ID" value="GLS70730.1"/>
    <property type="molecule type" value="Genomic_DNA"/>
</dbReference>
<feature type="signal peptide" evidence="1">
    <location>
        <begin position="1"/>
        <end position="29"/>
    </location>
</feature>
<proteinExistence type="predicted"/>
<accession>A0AA37TCK2</accession>
<keyword evidence="1" id="KW-0732">Signal</keyword>
<comment type="caution">
    <text evidence="2">The sequence shown here is derived from an EMBL/GenBank/DDBJ whole genome shotgun (WGS) entry which is preliminary data.</text>
</comment>
<dbReference type="RefSeq" id="WP_238198184.1">
    <property type="nucleotide sequence ID" value="NZ_BPQZ01000023.1"/>
</dbReference>
<dbReference type="Proteomes" id="UP001157440">
    <property type="component" value="Unassembled WGS sequence"/>
</dbReference>
<dbReference type="AlphaFoldDB" id="A0AA37TCK2"/>